<name>A0A8D0B5J9_SALMN</name>
<dbReference type="Proteomes" id="UP000694421">
    <property type="component" value="Unplaced"/>
</dbReference>
<evidence type="ECO:0000313" key="2">
    <source>
        <dbReference type="Ensembl" id="ENSSMRP00000002962.1"/>
    </source>
</evidence>
<dbReference type="AlphaFoldDB" id="A0A8D0B5J9"/>
<keyword evidence="3" id="KW-1185">Reference proteome</keyword>
<reference evidence="2" key="1">
    <citation type="submission" date="2025-08" db="UniProtKB">
        <authorList>
            <consortium name="Ensembl"/>
        </authorList>
    </citation>
    <scope>IDENTIFICATION</scope>
</reference>
<accession>A0A8D0B5J9</accession>
<evidence type="ECO:0000313" key="3">
    <source>
        <dbReference type="Proteomes" id="UP000694421"/>
    </source>
</evidence>
<evidence type="ECO:0000256" key="1">
    <source>
        <dbReference type="SAM" id="MobiDB-lite"/>
    </source>
</evidence>
<protein>
    <submittedName>
        <fullName evidence="2">Uncharacterized protein</fullName>
    </submittedName>
</protein>
<organism evidence="2 3">
    <name type="scientific">Salvator merianae</name>
    <name type="common">Argentine black and white tegu</name>
    <name type="synonym">Tupinambis merianae</name>
    <dbReference type="NCBI Taxonomy" id="96440"/>
    <lineage>
        <taxon>Eukaryota</taxon>
        <taxon>Metazoa</taxon>
        <taxon>Chordata</taxon>
        <taxon>Craniata</taxon>
        <taxon>Vertebrata</taxon>
        <taxon>Euteleostomi</taxon>
        <taxon>Lepidosauria</taxon>
        <taxon>Squamata</taxon>
        <taxon>Bifurcata</taxon>
        <taxon>Unidentata</taxon>
        <taxon>Episquamata</taxon>
        <taxon>Laterata</taxon>
        <taxon>Teiioidea</taxon>
        <taxon>Teiidae</taxon>
        <taxon>Salvator</taxon>
    </lineage>
</organism>
<dbReference type="Ensembl" id="ENSSMRT00000003541.1">
    <property type="protein sequence ID" value="ENSSMRP00000002962.1"/>
    <property type="gene ID" value="ENSSMRG00000002515.1"/>
</dbReference>
<sequence>SIPSSWLRTGEVGEHWLPFALPARGTDPESTGILEDSIPGHGGVWTTRLNDPVYHRNPFQLHNKAYCQNVSARISEGQELGLQSTRRHPAPAPKLAQASEPERRLVWNRLSQ</sequence>
<proteinExistence type="predicted"/>
<reference evidence="2" key="2">
    <citation type="submission" date="2025-09" db="UniProtKB">
        <authorList>
            <consortium name="Ensembl"/>
        </authorList>
    </citation>
    <scope>IDENTIFICATION</scope>
</reference>
<feature type="region of interest" description="Disordered" evidence="1">
    <location>
        <begin position="78"/>
        <end position="112"/>
    </location>
</feature>